<dbReference type="OMA" id="TCEMIDN"/>
<dbReference type="GeneID" id="114575349"/>
<feature type="domain" description="Stereocilin LRR" evidence="4">
    <location>
        <begin position="106"/>
        <end position="380"/>
    </location>
</feature>
<evidence type="ECO:0000313" key="5">
    <source>
        <dbReference type="EnsemblMetazoa" id="XP_028515845.1"/>
    </source>
</evidence>
<dbReference type="PANTHER" id="PTHR23412">
    <property type="entry name" value="STEREOCILIN RELATED"/>
    <property type="match status" value="1"/>
</dbReference>
<evidence type="ECO:0000313" key="6">
    <source>
        <dbReference type="Proteomes" id="UP000887567"/>
    </source>
</evidence>
<dbReference type="InterPro" id="IPR048992">
    <property type="entry name" value="Stereocilin_LRR"/>
</dbReference>
<name>A0A913YK98_EXADI</name>
<dbReference type="RefSeq" id="XP_028515845.1">
    <property type="nucleotide sequence ID" value="XM_028660044.1"/>
</dbReference>
<keyword evidence="2" id="KW-0325">Glycoprotein</keyword>
<dbReference type="AlphaFoldDB" id="A0A913YK98"/>
<dbReference type="PANTHER" id="PTHR23412:SF17">
    <property type="entry name" value="OTOANCORIN"/>
    <property type="match status" value="1"/>
</dbReference>
<sequence length="1119" mass="121571">MHTLCFMILAIMTISVVHGKDKLHEDDNHKFTAENLEKKLKDTGIGADLQSRILKGGSTTFEKVDKETMSKLPPSVLASVGKDAIRGMNDQQLQGMVKGSMKRGTSSKDIQKLLENVDSNQFKTVLSFVKNSTTKLSKKQMEAFKNQMKKTKGDPSTWSASTVKEMGGMIVGLSPNEIKKLASAGKETFEASLDELAKTDVNTLTKGQRRQIIKGAEESFGEKSKWTSSTIKKMSKFVGDMKHKDLAEIPVSAIKGAVLTLGKTKLKGKSSREMMNKLKDPKNGFGASDKWTSETLRSLGNLTTGLTGKDIEHLDRHAVQGALKPLGSVQFSLKQARKMASKVKEAYGSVNKWTAEVIRNASNILTGLKPKELSQLPKEAVMDSVEKLKRVKFSQTQPSKWNESIAEQMGPFIGGLPLSDLKNMPKAAIKSALKAMKGDDTVPPAKRRAILKKAREAGDLKLKEVGSFLKTFSLKDLESVDPIVDLGLNDTDDGNGTEDTTLTWKLSQARKVLGKIKKTWGDPDSSESQWTLDNIVRLKGLAIGVWKTLIDSRSSHDIADIVEEFSQQEGFTPGQMKMIIKAYKDKLGLNLSKNFTNLDQIEIEALGQFVQELNDTDLANLNVDAGVEAVRQIGVTELHHKPRGLVERKLATGLKLLAKKYNKANLDPKDLKSDDFQDLGNLLLGLSPRQIQQIVSTQFKDAVGTFGQIQGYNKEQLHEMADKAKEAYKGNGNVEDAPSALTGEDVDDMGNVLEGFTQDDFAKMDEHVVQEKIDDLGSLVLDKEQAEGLMQVALTAKRKKRQTDISSKSGDELIAMGSTLLALSTSDIASVDNTAFDDAASSIGSIKGFTLEQLQAWANKAKKAWNSDVALITSDQLLRLGAISVGFSADDLSKMSLTSDDVIESLGSQPVASGDEVGYSADQLSKALSNIKTRKGKAIKDFTGDEITALKNFAIAMTASEVASISSQEFGAAVSTLGGLKGWSEEQLVKLKENCVALYGSISTWDSADIREAGVAIGGFTSSELEYIKDDLLAMISPTAIGSMPPNLFKSFSEEQLKQFDSSQAAAVTQSQKDALPANKRAIIQETLGVSANSSSGKVREVPILYVVIAILNTIVIYG</sequence>
<feature type="signal peptide" evidence="3">
    <location>
        <begin position="1"/>
        <end position="19"/>
    </location>
</feature>
<protein>
    <recommendedName>
        <fullName evidence="4">Stereocilin LRR domain-containing protein</fullName>
    </recommendedName>
</protein>
<evidence type="ECO:0000256" key="1">
    <source>
        <dbReference type="ARBA" id="ARBA00022729"/>
    </source>
</evidence>
<dbReference type="GO" id="GO:0007160">
    <property type="term" value="P:cell-matrix adhesion"/>
    <property type="evidence" value="ECO:0007669"/>
    <property type="project" value="TreeGrafter"/>
</dbReference>
<evidence type="ECO:0000259" key="4">
    <source>
        <dbReference type="Pfam" id="PF21058"/>
    </source>
</evidence>
<evidence type="ECO:0000256" key="2">
    <source>
        <dbReference type="ARBA" id="ARBA00023180"/>
    </source>
</evidence>
<dbReference type="InterPro" id="IPR026664">
    <property type="entry name" value="Stereocilin-rel"/>
</dbReference>
<organism evidence="5 6">
    <name type="scientific">Exaiptasia diaphana</name>
    <name type="common">Tropical sea anemone</name>
    <name type="synonym">Aiptasia pulchella</name>
    <dbReference type="NCBI Taxonomy" id="2652724"/>
    <lineage>
        <taxon>Eukaryota</taxon>
        <taxon>Metazoa</taxon>
        <taxon>Cnidaria</taxon>
        <taxon>Anthozoa</taxon>
        <taxon>Hexacorallia</taxon>
        <taxon>Actiniaria</taxon>
        <taxon>Aiptasiidae</taxon>
        <taxon>Exaiptasia</taxon>
    </lineage>
</organism>
<keyword evidence="1 3" id="KW-0732">Signal</keyword>
<feature type="chain" id="PRO_5036804425" description="Stereocilin LRR domain-containing protein" evidence="3">
    <location>
        <begin position="20"/>
        <end position="1119"/>
    </location>
</feature>
<keyword evidence="6" id="KW-1185">Reference proteome</keyword>
<accession>A0A913YK98</accession>
<dbReference type="EnsemblMetazoa" id="XM_028660044.1">
    <property type="protein sequence ID" value="XP_028515845.1"/>
    <property type="gene ID" value="LOC114575349"/>
</dbReference>
<dbReference type="Proteomes" id="UP000887567">
    <property type="component" value="Unplaced"/>
</dbReference>
<dbReference type="Pfam" id="PF21058">
    <property type="entry name" value="Stereocilin"/>
    <property type="match status" value="1"/>
</dbReference>
<reference evidence="5" key="1">
    <citation type="submission" date="2022-11" db="UniProtKB">
        <authorList>
            <consortium name="EnsemblMetazoa"/>
        </authorList>
    </citation>
    <scope>IDENTIFICATION</scope>
</reference>
<evidence type="ECO:0000256" key="3">
    <source>
        <dbReference type="SAM" id="SignalP"/>
    </source>
</evidence>
<dbReference type="GO" id="GO:0009986">
    <property type="term" value="C:cell surface"/>
    <property type="evidence" value="ECO:0007669"/>
    <property type="project" value="TreeGrafter"/>
</dbReference>
<dbReference type="OrthoDB" id="5988105at2759"/>
<dbReference type="KEGG" id="epa:114575349"/>
<proteinExistence type="predicted"/>